<dbReference type="OrthoDB" id="9804110at2"/>
<keyword evidence="4" id="KW-1185">Reference proteome</keyword>
<accession>A0A2A2TEA0</accession>
<name>A0A2A2TEA0_9CYAN</name>
<protein>
    <submittedName>
        <fullName evidence="3">F0F1 ATP synthase subunit epsilon</fullName>
    </submittedName>
</protein>
<dbReference type="GO" id="GO:0045259">
    <property type="term" value="C:proton-transporting ATP synthase complex"/>
    <property type="evidence" value="ECO:0007669"/>
    <property type="project" value="UniProtKB-KW"/>
</dbReference>
<gene>
    <name evidence="3" type="ORF">CK510_22010</name>
</gene>
<feature type="domain" description="ATP synthase F1 complex delta/epsilon subunit N-terminal" evidence="2">
    <location>
        <begin position="1"/>
        <end position="80"/>
    </location>
</feature>
<reference evidence="3 4" key="1">
    <citation type="submission" date="2017-08" db="EMBL/GenBank/DDBJ databases">
        <title>Draft genome sequence of filamentous cyanobacterium Calothrix elsteri CCALA 953.</title>
        <authorList>
            <person name="Gagunashvili A.N."/>
            <person name="Elster J."/>
            <person name="Andresson O.S."/>
        </authorList>
    </citation>
    <scope>NUCLEOTIDE SEQUENCE [LARGE SCALE GENOMIC DNA]</scope>
    <source>
        <strain evidence="3 4">CCALA 953</strain>
    </source>
</reference>
<dbReference type="InterPro" id="IPR036771">
    <property type="entry name" value="ATPsynth_dsu/esu_N"/>
</dbReference>
<keyword evidence="1" id="KW-0066">ATP synthesis</keyword>
<evidence type="ECO:0000256" key="1">
    <source>
        <dbReference type="ARBA" id="ARBA00023196"/>
    </source>
</evidence>
<dbReference type="GO" id="GO:0015986">
    <property type="term" value="P:proton motive force-driven ATP synthesis"/>
    <property type="evidence" value="ECO:0007669"/>
    <property type="project" value="InterPro"/>
</dbReference>
<proteinExistence type="predicted"/>
<dbReference type="InterPro" id="IPR024037">
    <property type="entry name" value="Alt_ATP_synth_F1_esu"/>
</dbReference>
<evidence type="ECO:0000313" key="4">
    <source>
        <dbReference type="Proteomes" id="UP000218238"/>
    </source>
</evidence>
<comment type="caution">
    <text evidence="3">The sequence shown here is derived from an EMBL/GenBank/DDBJ whole genome shotgun (WGS) entry which is preliminary data.</text>
</comment>
<dbReference type="AlphaFoldDB" id="A0A2A2TEA0"/>
<keyword evidence="1" id="KW-0139">CF(1)</keyword>
<dbReference type="NCBIfam" id="NF004871">
    <property type="entry name" value="PRK06228.1"/>
    <property type="match status" value="1"/>
</dbReference>
<evidence type="ECO:0000313" key="3">
    <source>
        <dbReference type="EMBL" id="PAX51955.1"/>
    </source>
</evidence>
<evidence type="ECO:0000259" key="2">
    <source>
        <dbReference type="Pfam" id="PF02823"/>
    </source>
</evidence>
<dbReference type="NCBIfam" id="TIGR03166">
    <property type="entry name" value="alt_F1F0_F1_eps"/>
    <property type="match status" value="1"/>
</dbReference>
<organism evidence="3 4">
    <name type="scientific">Brunnivagina elsteri CCALA 953</name>
    <dbReference type="NCBI Taxonomy" id="987040"/>
    <lineage>
        <taxon>Bacteria</taxon>
        <taxon>Bacillati</taxon>
        <taxon>Cyanobacteriota</taxon>
        <taxon>Cyanophyceae</taxon>
        <taxon>Nostocales</taxon>
        <taxon>Calotrichaceae</taxon>
        <taxon>Brunnivagina</taxon>
    </lineage>
</organism>
<dbReference type="Proteomes" id="UP000218238">
    <property type="component" value="Unassembled WGS sequence"/>
</dbReference>
<dbReference type="InterPro" id="IPR020546">
    <property type="entry name" value="ATP_synth_F1_dsu/esu_N"/>
</dbReference>
<sequence>MRLKVVLPTKILLETAAIKVIAEAENGMFCLLPQHIDFVSTLIPSLLSFVPPQGQEQFFAIDQGVLIKHGDEVIVATQNAVHGGDLEMLKKTVEEEFHLIDEREKTARSVLENLEVNTIRHFIELGEYL</sequence>
<dbReference type="Pfam" id="PF02823">
    <property type="entry name" value="ATP-synt_DE_N"/>
    <property type="match status" value="1"/>
</dbReference>
<dbReference type="Gene3D" id="2.60.15.10">
    <property type="entry name" value="F0F1 ATP synthase delta/epsilon subunit, N-terminal"/>
    <property type="match status" value="1"/>
</dbReference>
<dbReference type="EMBL" id="NTFS01000305">
    <property type="protein sequence ID" value="PAX51955.1"/>
    <property type="molecule type" value="Genomic_DNA"/>
</dbReference>
<dbReference type="SUPFAM" id="SSF51344">
    <property type="entry name" value="Epsilon subunit of F1F0-ATP synthase N-terminal domain"/>
    <property type="match status" value="1"/>
</dbReference>